<evidence type="ECO:0000313" key="1">
    <source>
        <dbReference type="EMBL" id="OLP74491.1"/>
    </source>
</evidence>
<feature type="non-terminal residue" evidence="1">
    <location>
        <position position="1"/>
    </location>
</feature>
<evidence type="ECO:0000313" key="2">
    <source>
        <dbReference type="Proteomes" id="UP000186817"/>
    </source>
</evidence>
<dbReference type="AlphaFoldDB" id="A0A1Q9BUY3"/>
<organism evidence="1 2">
    <name type="scientific">Symbiodinium microadriaticum</name>
    <name type="common">Dinoflagellate</name>
    <name type="synonym">Zooxanthella microadriatica</name>
    <dbReference type="NCBI Taxonomy" id="2951"/>
    <lineage>
        <taxon>Eukaryota</taxon>
        <taxon>Sar</taxon>
        <taxon>Alveolata</taxon>
        <taxon>Dinophyceae</taxon>
        <taxon>Suessiales</taxon>
        <taxon>Symbiodiniaceae</taxon>
        <taxon>Symbiodinium</taxon>
    </lineage>
</organism>
<protein>
    <submittedName>
        <fullName evidence="1">Uncharacterized protein</fullName>
    </submittedName>
</protein>
<gene>
    <name evidence="1" type="ORF">AK812_SmicGene45948</name>
</gene>
<feature type="non-terminal residue" evidence="1">
    <location>
        <position position="60"/>
    </location>
</feature>
<keyword evidence="2" id="KW-1185">Reference proteome</keyword>
<sequence length="60" mass="6844">VKESPPEQAMQIVFDTLGVLASNCQKEDKCIRLCALCWLYEYVYLTPGFTPPGKEEDMDE</sequence>
<dbReference type="EMBL" id="LSRX01003643">
    <property type="protein sequence ID" value="OLP74491.1"/>
    <property type="molecule type" value="Genomic_DNA"/>
</dbReference>
<reference evidence="1 2" key="1">
    <citation type="submission" date="2016-02" db="EMBL/GenBank/DDBJ databases">
        <title>Genome analysis of coral dinoflagellate symbionts highlights evolutionary adaptations to a symbiotic lifestyle.</title>
        <authorList>
            <person name="Aranda M."/>
            <person name="Li Y."/>
            <person name="Liew Y.J."/>
            <person name="Baumgarten S."/>
            <person name="Simakov O."/>
            <person name="Wilson M."/>
            <person name="Piel J."/>
            <person name="Ashoor H."/>
            <person name="Bougouffa S."/>
            <person name="Bajic V.B."/>
            <person name="Ryu T."/>
            <person name="Ravasi T."/>
            <person name="Bayer T."/>
            <person name="Micklem G."/>
            <person name="Kim H."/>
            <person name="Bhak J."/>
            <person name="Lajeunesse T.C."/>
            <person name="Voolstra C.R."/>
        </authorList>
    </citation>
    <scope>NUCLEOTIDE SEQUENCE [LARGE SCALE GENOMIC DNA]</scope>
    <source>
        <strain evidence="1 2">CCMP2467</strain>
    </source>
</reference>
<dbReference type="Proteomes" id="UP000186817">
    <property type="component" value="Unassembled WGS sequence"/>
</dbReference>
<comment type="caution">
    <text evidence="1">The sequence shown here is derived from an EMBL/GenBank/DDBJ whole genome shotgun (WGS) entry which is preliminary data.</text>
</comment>
<proteinExistence type="predicted"/>
<name>A0A1Q9BUY3_SYMMI</name>
<dbReference type="OrthoDB" id="5574975at2759"/>
<accession>A0A1Q9BUY3</accession>